<dbReference type="eggNOG" id="COG2304">
    <property type="taxonomic scope" value="Bacteria"/>
</dbReference>
<feature type="domain" description="Fibronectin type-III" evidence="4">
    <location>
        <begin position="21"/>
        <end position="110"/>
    </location>
</feature>
<dbReference type="AlphaFoldDB" id="I6ZX48"/>
<dbReference type="PROSITE" id="PS50234">
    <property type="entry name" value="VWFA"/>
    <property type="match status" value="1"/>
</dbReference>
<dbReference type="PROSITE" id="PS50853">
    <property type="entry name" value="FN3"/>
    <property type="match status" value="1"/>
</dbReference>
<dbReference type="EMBL" id="CP003557">
    <property type="protein sequence ID" value="AFN73633.1"/>
    <property type="molecule type" value="Genomic_DNA"/>
</dbReference>
<feature type="region of interest" description="Disordered" evidence="2">
    <location>
        <begin position="1"/>
        <end position="29"/>
    </location>
</feature>
<gene>
    <name evidence="5" type="ordered locus">MROS_0390</name>
</gene>
<dbReference type="InterPro" id="IPR002035">
    <property type="entry name" value="VWF_A"/>
</dbReference>
<dbReference type="SUPFAM" id="SSF49265">
    <property type="entry name" value="Fibronectin type III"/>
    <property type="match status" value="1"/>
</dbReference>
<organism evidence="5 6">
    <name type="scientific">Melioribacter roseus (strain DSM 23840 / JCM 17771 / VKM B-2668 / P3M-2)</name>
    <dbReference type="NCBI Taxonomy" id="1191523"/>
    <lineage>
        <taxon>Bacteria</taxon>
        <taxon>Pseudomonadati</taxon>
        <taxon>Ignavibacteriota</taxon>
        <taxon>Ignavibacteria</taxon>
        <taxon>Ignavibacteriales</taxon>
        <taxon>Melioribacteraceae</taxon>
        <taxon>Melioribacter</taxon>
    </lineage>
</organism>
<evidence type="ECO:0000313" key="5">
    <source>
        <dbReference type="EMBL" id="AFN73633.1"/>
    </source>
</evidence>
<feature type="domain" description="VWFA" evidence="3">
    <location>
        <begin position="184"/>
        <end position="351"/>
    </location>
</feature>
<dbReference type="InterPro" id="IPR036465">
    <property type="entry name" value="vWFA_dom_sf"/>
</dbReference>
<dbReference type="SUPFAM" id="SSF53300">
    <property type="entry name" value="vWA-like"/>
    <property type="match status" value="1"/>
</dbReference>
<dbReference type="Gene3D" id="2.60.40.10">
    <property type="entry name" value="Immunoglobulins"/>
    <property type="match status" value="1"/>
</dbReference>
<name>I6ZX48_MELRP</name>
<dbReference type="Pfam" id="PF00092">
    <property type="entry name" value="VWA"/>
    <property type="match status" value="1"/>
</dbReference>
<evidence type="ECO:0000259" key="4">
    <source>
        <dbReference type="PROSITE" id="PS50853"/>
    </source>
</evidence>
<dbReference type="SMART" id="SM00327">
    <property type="entry name" value="VWA"/>
    <property type="match status" value="1"/>
</dbReference>
<dbReference type="KEGG" id="mro:MROS_0390"/>
<dbReference type="InterPro" id="IPR003961">
    <property type="entry name" value="FN3_dom"/>
</dbReference>
<proteinExistence type="predicted"/>
<sequence length="403" mass="44459">MSGCQFDKEAGTEPSIDDANAPHSPSPENNITGVSTVVALKWQAEAAVRYDLYFGESYPPNIIYADSLSEPSYLLTNLKPSTTYYWQVIAYFNDGSKIAGPIWSFTTTAAGQNTAAGYVLKLYKIETAEPSDVRILLQALDLAGKGVTDLQPSDFEVFEDGEPLSPSESQLSVIKKEGINYKLRTVLLLDNSTSLKDNIDEVRRAASEFISNKYAEQEIAILQFSEQTEKLANYTSDTDSLLRSIQRYQTGYSSTDLYGAVIEGASLLKDVFTADSVIQSFMILFTDGRDTQGSHSLSEAVNSVYNKIVFAVGLGQEIQPAVLNSIGTAGYYPISRVSELNSKFEQIKSEVDKFANSFYLISYKSPKRGDKIHTLMVRIKNNSYNGDGSFVLGTFNSRGFYSK</sequence>
<dbReference type="CDD" id="cd00198">
    <property type="entry name" value="vWFA"/>
    <property type="match status" value="1"/>
</dbReference>
<protein>
    <submittedName>
        <fullName evidence="5">Putative lipoprotein</fullName>
    </submittedName>
</protein>
<dbReference type="HOGENOM" id="CLU_682969_0_0_10"/>
<evidence type="ECO:0000313" key="6">
    <source>
        <dbReference type="Proteomes" id="UP000009011"/>
    </source>
</evidence>
<dbReference type="Gene3D" id="3.40.50.410">
    <property type="entry name" value="von Willebrand factor, type A domain"/>
    <property type="match status" value="1"/>
</dbReference>
<comment type="subcellular location">
    <subcellularLocation>
        <location evidence="1">Secreted</location>
        <location evidence="1">Extracellular space</location>
    </subcellularLocation>
</comment>
<evidence type="ECO:0000256" key="2">
    <source>
        <dbReference type="SAM" id="MobiDB-lite"/>
    </source>
</evidence>
<dbReference type="GO" id="GO:0005576">
    <property type="term" value="C:extracellular region"/>
    <property type="evidence" value="ECO:0007669"/>
    <property type="project" value="UniProtKB-SubCell"/>
</dbReference>
<evidence type="ECO:0000256" key="1">
    <source>
        <dbReference type="ARBA" id="ARBA00004239"/>
    </source>
</evidence>
<accession>I6ZX48</accession>
<dbReference type="InterPro" id="IPR036116">
    <property type="entry name" value="FN3_sf"/>
</dbReference>
<keyword evidence="5" id="KW-0449">Lipoprotein</keyword>
<dbReference type="InterPro" id="IPR013783">
    <property type="entry name" value="Ig-like_fold"/>
</dbReference>
<feature type="compositionally biased region" description="Basic and acidic residues" evidence="2">
    <location>
        <begin position="1"/>
        <end position="11"/>
    </location>
</feature>
<keyword evidence="6" id="KW-1185">Reference proteome</keyword>
<dbReference type="STRING" id="1191523.MROS_0390"/>
<dbReference type="Proteomes" id="UP000009011">
    <property type="component" value="Chromosome"/>
</dbReference>
<evidence type="ECO:0000259" key="3">
    <source>
        <dbReference type="PROSITE" id="PS50234"/>
    </source>
</evidence>
<reference evidence="5 6" key="1">
    <citation type="journal article" date="2013" name="PLoS ONE">
        <title>Genomic analysis of Melioribacter roseus, facultatively anaerobic organotrophic bacterium representing a novel deep lineage within Bacteriodetes/Chlorobi group.</title>
        <authorList>
            <person name="Kadnikov V.V."/>
            <person name="Mardanov A.V."/>
            <person name="Podosokorskaya O.A."/>
            <person name="Gavrilov S.N."/>
            <person name="Kublanov I.V."/>
            <person name="Beletsky A.V."/>
            <person name="Bonch-Osmolovskaya E.A."/>
            <person name="Ravin N.V."/>
        </authorList>
    </citation>
    <scope>NUCLEOTIDE SEQUENCE [LARGE SCALE GENOMIC DNA]</scope>
    <source>
        <strain evidence="6">JCM 17771 / P3M-2</strain>
    </source>
</reference>